<dbReference type="PANTHER" id="PTHR11669">
    <property type="entry name" value="REPLICATION FACTOR C / DNA POLYMERASE III GAMMA-TAU SUBUNIT"/>
    <property type="match status" value="1"/>
</dbReference>
<dbReference type="SMART" id="SM00382">
    <property type="entry name" value="AAA"/>
    <property type="match status" value="1"/>
</dbReference>
<keyword evidence="2" id="KW-0808">Transferase</keyword>
<dbReference type="AlphaFoldDB" id="A0A068VTM2"/>
<gene>
    <name evidence="2" type="primary">dnaX</name>
    <name evidence="2" type="ORF">PFCIRM138_08290</name>
</gene>
<organism evidence="2">
    <name type="scientific">Propionibacterium freudenreichii subsp. freudenreichii</name>
    <dbReference type="NCBI Taxonomy" id="66712"/>
    <lineage>
        <taxon>Bacteria</taxon>
        <taxon>Bacillati</taxon>
        <taxon>Actinomycetota</taxon>
        <taxon>Actinomycetes</taxon>
        <taxon>Propionibacteriales</taxon>
        <taxon>Propionibacteriaceae</taxon>
        <taxon>Propionibacterium</taxon>
    </lineage>
</organism>
<sequence>MAGQEISDAEARVRAAAAVARGQMLPFDPAHPLVGVWSDLVGQQQAVRVLRRAVIGAEAAEAARVRSASGDAAAVDGAAPGHAMTHAWLVTGPPGSGRSNAARAFAAALQCRFGGCGECNDCRTALSGAHPDVTLVRTEMLSIGVDEVRDLVRKASMSPTMGRHQVIVVEDADRITDRGADALLKSLEEPPARTVWVLCAPTPDDVIVTIRSRTRQVALRTPPNSDVVRLLVERDHIDRAMAEYAAKAAQGHIGRARALARDEKVRNARHAVLLVPSRLTSVGACLTVADDLVKAADAEADRITGRLDEADRARLSEALGFGTKGARPRHAAAALRDLEDQQKARAKRVRRDALDRSLTELTTWYRDVLAVQTGAVDPSGLHSASGVVEGALDEPPTHTVGLINAEMRADVARAAVATTPEQTLHSIDAILECRQALETNVNPLLAMEALLLQLGTATQS</sequence>
<dbReference type="InterPro" id="IPR003593">
    <property type="entry name" value="AAA+_ATPase"/>
</dbReference>
<feature type="domain" description="AAA+ ATPase" evidence="1">
    <location>
        <begin position="84"/>
        <end position="222"/>
    </location>
</feature>
<keyword evidence="2" id="KW-0548">Nucleotidyltransferase</keyword>
<dbReference type="InterPro" id="IPR050238">
    <property type="entry name" value="DNA_Rep/Repair_Clamp_Loader"/>
</dbReference>
<reference evidence="2" key="1">
    <citation type="submission" date="2014-08" db="EMBL/GenBank/DDBJ databases">
        <authorList>
            <person name="Falentin Helene"/>
        </authorList>
    </citation>
    <scope>NUCLEOTIDE SEQUENCE</scope>
</reference>
<dbReference type="Gene3D" id="3.40.50.300">
    <property type="entry name" value="P-loop containing nucleotide triphosphate hydrolases"/>
    <property type="match status" value="1"/>
</dbReference>
<dbReference type="PANTHER" id="PTHR11669:SF8">
    <property type="entry name" value="DNA POLYMERASE III SUBUNIT DELTA"/>
    <property type="match status" value="1"/>
</dbReference>
<dbReference type="GO" id="GO:0003887">
    <property type="term" value="F:DNA-directed DNA polymerase activity"/>
    <property type="evidence" value="ECO:0007669"/>
    <property type="project" value="UniProtKB-EC"/>
</dbReference>
<dbReference type="EMBL" id="LM676414">
    <property type="protein sequence ID" value="CEP26576.1"/>
    <property type="molecule type" value="Genomic_DNA"/>
</dbReference>
<proteinExistence type="predicted"/>
<dbReference type="InterPro" id="IPR027417">
    <property type="entry name" value="P-loop_NTPase"/>
</dbReference>
<evidence type="ECO:0000259" key="1">
    <source>
        <dbReference type="SMART" id="SM00382"/>
    </source>
</evidence>
<name>A0A068VTM2_PROFF</name>
<dbReference type="PATRIC" id="fig|66712.6.peg.1990"/>
<accession>A0A068VTM2</accession>
<dbReference type="NCBIfam" id="NF005926">
    <property type="entry name" value="PRK07940.1"/>
    <property type="match status" value="1"/>
</dbReference>
<dbReference type="Pfam" id="PF13177">
    <property type="entry name" value="DNA_pol3_delta2"/>
    <property type="match status" value="1"/>
</dbReference>
<dbReference type="SUPFAM" id="SSF52540">
    <property type="entry name" value="P-loop containing nucleoside triphosphate hydrolases"/>
    <property type="match status" value="1"/>
</dbReference>
<dbReference type="EC" id="2.7.7.7" evidence="2"/>
<dbReference type="GO" id="GO:0006261">
    <property type="term" value="P:DNA-templated DNA replication"/>
    <property type="evidence" value="ECO:0007669"/>
    <property type="project" value="TreeGrafter"/>
</dbReference>
<dbReference type="KEGG" id="pfre:RM25_1956"/>
<protein>
    <submittedName>
        <fullName evidence="2">DNA polymerase III, delta prime subunit</fullName>
        <ecNumber evidence="2">2.7.7.7</ecNumber>
    </submittedName>
</protein>
<evidence type="ECO:0000313" key="2">
    <source>
        <dbReference type="EMBL" id="CEP26576.1"/>
    </source>
</evidence>